<evidence type="ECO:0000256" key="6">
    <source>
        <dbReference type="NCBIfam" id="TIGR02067"/>
    </source>
</evidence>
<feature type="binding site" evidence="7">
    <location>
        <position position="88"/>
    </location>
    <ligand>
        <name>Mg(2+)</name>
        <dbReference type="ChEBI" id="CHEBI:18420"/>
        <label>1</label>
        <note>catalytic</note>
    </ligand>
</feature>
<dbReference type="FunFam" id="3.30.540.10:FF:000003">
    <property type="entry name" value="Inositol-1-monophosphatase"/>
    <property type="match status" value="1"/>
</dbReference>
<dbReference type="OrthoDB" id="9772456at2"/>
<dbReference type="GO" id="GO:0008934">
    <property type="term" value="F:inositol monophosphate 1-phosphatase activity"/>
    <property type="evidence" value="ECO:0007669"/>
    <property type="project" value="TreeGrafter"/>
</dbReference>
<evidence type="ECO:0000256" key="4">
    <source>
        <dbReference type="ARBA" id="ARBA00022801"/>
    </source>
</evidence>
<name>A7NHW2_ROSCS</name>
<evidence type="ECO:0000256" key="2">
    <source>
        <dbReference type="ARBA" id="ARBA00009759"/>
    </source>
</evidence>
<dbReference type="EC" id="3.1.3.15" evidence="6"/>
<dbReference type="CDD" id="cd01641">
    <property type="entry name" value="Bacterial_IMPase_like_1"/>
    <property type="match status" value="1"/>
</dbReference>
<reference evidence="8 9" key="1">
    <citation type="submission" date="2007-08" db="EMBL/GenBank/DDBJ databases">
        <title>Complete sequence of Roseiflexus castenholzii DSM 13941.</title>
        <authorList>
            <consortium name="US DOE Joint Genome Institute"/>
            <person name="Copeland A."/>
            <person name="Lucas S."/>
            <person name="Lapidus A."/>
            <person name="Barry K."/>
            <person name="Glavina del Rio T."/>
            <person name="Dalin E."/>
            <person name="Tice H."/>
            <person name="Pitluck S."/>
            <person name="Thompson L.S."/>
            <person name="Brettin T."/>
            <person name="Bruce D."/>
            <person name="Detter J.C."/>
            <person name="Han C."/>
            <person name="Tapia R."/>
            <person name="Schmutz J."/>
            <person name="Larimer F."/>
            <person name="Land M."/>
            <person name="Hauser L."/>
            <person name="Kyrpides N."/>
            <person name="Mikhailova N."/>
            <person name="Bryant D.A."/>
            <person name="Hanada S."/>
            <person name="Tsukatani Y."/>
            <person name="Richardson P."/>
        </authorList>
    </citation>
    <scope>NUCLEOTIDE SEQUENCE [LARGE SCALE GENOMIC DNA]</scope>
    <source>
        <strain evidence="9">DSM 13941 / HLO8</strain>
    </source>
</reference>
<sequence length="257" mass="28059">MASETLEALREFAADLAWHAGRLTLRYFQTGITPDIKEDRTPVTIADREAEQVMRRMIEARYPHHSILGEEEGETRPGASHRWILDPIDGTKSFVQGVPLYGVLVGLERDGEAVVGAVSFPALGDFLTAAKGQGCQWNGRQARVSQVREVRQATLLSSDAESMAPRGREAAYRRLAASVRLVRTWGDAYGYSLVATGRAEIMLDPVMSVWDCAALFPIVTEAGGTFTDWHGAPTIHAGEAIGTNGLLLEQVLNIIRG</sequence>
<dbReference type="GO" id="GO:0007165">
    <property type="term" value="P:signal transduction"/>
    <property type="evidence" value="ECO:0007669"/>
    <property type="project" value="TreeGrafter"/>
</dbReference>
<evidence type="ECO:0000256" key="3">
    <source>
        <dbReference type="ARBA" id="ARBA00022723"/>
    </source>
</evidence>
<keyword evidence="4 8" id="KW-0378">Hydrolase</keyword>
<dbReference type="AlphaFoldDB" id="A7NHW2"/>
<feature type="binding site" evidence="7">
    <location>
        <position position="89"/>
    </location>
    <ligand>
        <name>Mg(2+)</name>
        <dbReference type="ChEBI" id="CHEBI:18420"/>
        <label>1</label>
        <note>catalytic</note>
    </ligand>
</feature>
<keyword evidence="3 7" id="KW-0479">Metal-binding</keyword>
<feature type="binding site" evidence="7">
    <location>
        <position position="86"/>
    </location>
    <ligand>
        <name>Mg(2+)</name>
        <dbReference type="ChEBI" id="CHEBI:18420"/>
        <label>1</label>
        <note>catalytic</note>
    </ligand>
</feature>
<dbReference type="GO" id="GO:0046872">
    <property type="term" value="F:metal ion binding"/>
    <property type="evidence" value="ECO:0007669"/>
    <property type="project" value="UniProtKB-KW"/>
</dbReference>
<dbReference type="Gene3D" id="3.40.190.80">
    <property type="match status" value="1"/>
</dbReference>
<dbReference type="Gene3D" id="3.30.540.10">
    <property type="entry name" value="Fructose-1,6-Bisphosphatase, subunit A, domain 1"/>
    <property type="match status" value="1"/>
</dbReference>
<dbReference type="Proteomes" id="UP000000263">
    <property type="component" value="Chromosome"/>
</dbReference>
<dbReference type="HOGENOM" id="CLU_044118_4_0_0"/>
<evidence type="ECO:0000256" key="1">
    <source>
        <dbReference type="ARBA" id="ARBA00001946"/>
    </source>
</evidence>
<dbReference type="eggNOG" id="COG0483">
    <property type="taxonomic scope" value="Bacteria"/>
</dbReference>
<evidence type="ECO:0000313" key="8">
    <source>
        <dbReference type="EMBL" id="ABU57059.1"/>
    </source>
</evidence>
<dbReference type="RefSeq" id="WP_012119489.1">
    <property type="nucleotide sequence ID" value="NC_009767.1"/>
</dbReference>
<dbReference type="EMBL" id="CP000804">
    <property type="protein sequence ID" value="ABU57059.1"/>
    <property type="molecule type" value="Genomic_DNA"/>
</dbReference>
<accession>A7NHW2</accession>
<comment type="cofactor">
    <cofactor evidence="1 7">
        <name>Mg(2+)</name>
        <dbReference type="ChEBI" id="CHEBI:18420"/>
    </cofactor>
</comment>
<gene>
    <name evidence="8" type="ordered locus">Rcas_0945</name>
</gene>
<keyword evidence="5 7" id="KW-0460">Magnesium</keyword>
<dbReference type="InterPro" id="IPR011809">
    <property type="entry name" value="His_9_proposed"/>
</dbReference>
<dbReference type="Pfam" id="PF00459">
    <property type="entry name" value="Inositol_P"/>
    <property type="match status" value="1"/>
</dbReference>
<keyword evidence="9" id="KW-1185">Reference proteome</keyword>
<dbReference type="PANTHER" id="PTHR20854:SF4">
    <property type="entry name" value="INOSITOL-1-MONOPHOSPHATASE-RELATED"/>
    <property type="match status" value="1"/>
</dbReference>
<evidence type="ECO:0000256" key="5">
    <source>
        <dbReference type="ARBA" id="ARBA00022842"/>
    </source>
</evidence>
<dbReference type="GO" id="GO:0000105">
    <property type="term" value="P:L-histidine biosynthetic process"/>
    <property type="evidence" value="ECO:0007669"/>
    <property type="project" value="UniProtKB-UniRule"/>
</dbReference>
<dbReference type="KEGG" id="rca:Rcas_0945"/>
<dbReference type="PRINTS" id="PR00377">
    <property type="entry name" value="IMPHPHTASES"/>
</dbReference>
<dbReference type="SUPFAM" id="SSF56655">
    <property type="entry name" value="Carbohydrate phosphatase"/>
    <property type="match status" value="1"/>
</dbReference>
<evidence type="ECO:0000256" key="7">
    <source>
        <dbReference type="PIRSR" id="PIRSR600760-2"/>
    </source>
</evidence>
<feature type="binding site" evidence="7">
    <location>
        <position position="211"/>
    </location>
    <ligand>
        <name>Mg(2+)</name>
        <dbReference type="ChEBI" id="CHEBI:18420"/>
        <label>1</label>
        <note>catalytic</note>
    </ligand>
</feature>
<proteinExistence type="inferred from homology"/>
<dbReference type="PANTHER" id="PTHR20854">
    <property type="entry name" value="INOSITOL MONOPHOSPHATASE"/>
    <property type="match status" value="1"/>
</dbReference>
<dbReference type="InterPro" id="IPR000760">
    <property type="entry name" value="Inositol_monophosphatase-like"/>
</dbReference>
<organism evidence="8 9">
    <name type="scientific">Roseiflexus castenholzii (strain DSM 13941 / HLO8)</name>
    <dbReference type="NCBI Taxonomy" id="383372"/>
    <lineage>
        <taxon>Bacteria</taxon>
        <taxon>Bacillati</taxon>
        <taxon>Chloroflexota</taxon>
        <taxon>Chloroflexia</taxon>
        <taxon>Chloroflexales</taxon>
        <taxon>Roseiflexineae</taxon>
        <taxon>Roseiflexaceae</taxon>
        <taxon>Roseiflexus</taxon>
    </lineage>
</organism>
<protein>
    <recommendedName>
        <fullName evidence="6">Histidinol-phosphatase</fullName>
        <ecNumber evidence="6">3.1.3.15</ecNumber>
    </recommendedName>
</protein>
<feature type="binding site" evidence="7">
    <location>
        <position position="70"/>
    </location>
    <ligand>
        <name>Mg(2+)</name>
        <dbReference type="ChEBI" id="CHEBI:18420"/>
        <label>1</label>
        <note>catalytic</note>
    </ligand>
</feature>
<dbReference type="GO" id="GO:0006020">
    <property type="term" value="P:inositol metabolic process"/>
    <property type="evidence" value="ECO:0007669"/>
    <property type="project" value="TreeGrafter"/>
</dbReference>
<dbReference type="NCBIfam" id="TIGR02067">
    <property type="entry name" value="his_9_HisN"/>
    <property type="match status" value="1"/>
</dbReference>
<dbReference type="GO" id="GO:0004401">
    <property type="term" value="F:histidinol-phosphatase activity"/>
    <property type="evidence" value="ECO:0007669"/>
    <property type="project" value="UniProtKB-UniRule"/>
</dbReference>
<comment type="similarity">
    <text evidence="2">Belongs to the inositol monophosphatase superfamily.</text>
</comment>
<evidence type="ECO:0000313" key="9">
    <source>
        <dbReference type="Proteomes" id="UP000000263"/>
    </source>
</evidence>
<dbReference type="STRING" id="383372.Rcas_0945"/>